<gene>
    <name evidence="1" type="ORF">GCM10011617_06100</name>
</gene>
<protein>
    <submittedName>
        <fullName evidence="1">Uncharacterized protein</fullName>
    </submittedName>
</protein>
<reference evidence="1" key="2">
    <citation type="submission" date="2020-09" db="EMBL/GenBank/DDBJ databases">
        <authorList>
            <person name="Sun Q."/>
            <person name="Kim S."/>
        </authorList>
    </citation>
    <scope>NUCLEOTIDE SEQUENCE</scope>
    <source>
        <strain evidence="1">KCTC 32422</strain>
    </source>
</reference>
<dbReference type="Proteomes" id="UP000634139">
    <property type="component" value="Unassembled WGS sequence"/>
</dbReference>
<dbReference type="AlphaFoldDB" id="A0A918RA32"/>
<sequence length="64" mass="6415">MQGVAHAANVIQGVIVVTKTAPKKVWTKPTLAPLGTINDVAAATSAACQVQGNPQCTGSNSVLS</sequence>
<evidence type="ECO:0000313" key="1">
    <source>
        <dbReference type="EMBL" id="GGZ89685.1"/>
    </source>
</evidence>
<dbReference type="EMBL" id="BMZD01000001">
    <property type="protein sequence ID" value="GGZ89685.1"/>
    <property type="molecule type" value="Genomic_DNA"/>
</dbReference>
<keyword evidence="2" id="KW-1185">Reference proteome</keyword>
<evidence type="ECO:0000313" key="2">
    <source>
        <dbReference type="Proteomes" id="UP000634139"/>
    </source>
</evidence>
<organism evidence="1 2">
    <name type="scientific">Novosphingobium arvoryzae</name>
    <dbReference type="NCBI Taxonomy" id="1256514"/>
    <lineage>
        <taxon>Bacteria</taxon>
        <taxon>Pseudomonadati</taxon>
        <taxon>Pseudomonadota</taxon>
        <taxon>Alphaproteobacteria</taxon>
        <taxon>Sphingomonadales</taxon>
        <taxon>Sphingomonadaceae</taxon>
        <taxon>Novosphingobium</taxon>
    </lineage>
</organism>
<reference evidence="1" key="1">
    <citation type="journal article" date="2014" name="Int. J. Syst. Evol. Microbiol.">
        <title>Complete genome sequence of Corynebacterium casei LMG S-19264T (=DSM 44701T), isolated from a smear-ripened cheese.</title>
        <authorList>
            <consortium name="US DOE Joint Genome Institute (JGI-PGF)"/>
            <person name="Walter F."/>
            <person name="Albersmeier A."/>
            <person name="Kalinowski J."/>
            <person name="Ruckert C."/>
        </authorList>
    </citation>
    <scope>NUCLEOTIDE SEQUENCE</scope>
    <source>
        <strain evidence="1">KCTC 32422</strain>
    </source>
</reference>
<name>A0A918RA32_9SPHN</name>
<accession>A0A918RA32</accession>
<comment type="caution">
    <text evidence="1">The sequence shown here is derived from an EMBL/GenBank/DDBJ whole genome shotgun (WGS) entry which is preliminary data.</text>
</comment>
<proteinExistence type="predicted"/>